<keyword evidence="3" id="KW-1185">Reference proteome</keyword>
<organism evidence="2 3">
    <name type="scientific">Paeniglutamicibacter cryotolerans</name>
    <dbReference type="NCBI Taxonomy" id="670079"/>
    <lineage>
        <taxon>Bacteria</taxon>
        <taxon>Bacillati</taxon>
        <taxon>Actinomycetota</taxon>
        <taxon>Actinomycetes</taxon>
        <taxon>Micrococcales</taxon>
        <taxon>Micrococcaceae</taxon>
        <taxon>Paeniglutamicibacter</taxon>
    </lineage>
</organism>
<evidence type="ECO:0000313" key="3">
    <source>
        <dbReference type="Proteomes" id="UP000523000"/>
    </source>
</evidence>
<proteinExistence type="predicted"/>
<name>A0A839QFF2_9MICC</name>
<evidence type="ECO:0000313" key="2">
    <source>
        <dbReference type="EMBL" id="MBB2994630.1"/>
    </source>
</evidence>
<evidence type="ECO:0000256" key="1">
    <source>
        <dbReference type="SAM" id="MobiDB-lite"/>
    </source>
</evidence>
<dbReference type="AlphaFoldDB" id="A0A839QFF2"/>
<comment type="caution">
    <text evidence="2">The sequence shown here is derived from an EMBL/GenBank/DDBJ whole genome shotgun (WGS) entry which is preliminary data.</text>
</comment>
<accession>A0A839QFF2</accession>
<dbReference type="Proteomes" id="UP000523000">
    <property type="component" value="Unassembled WGS sequence"/>
</dbReference>
<sequence length="291" mass="31066">MSPSIPEREPRLDTRASERAAVPREELSGLGIRQPYRSAGPWLSPDALAMLGLLGPRASVGVSADGTSLVSRRGGLGVFEKRGTAPALEELVAADLASRDGKLSGAGLLCTGPLRDTASAWRVMTRLGGRESLLQLWIGTAGDALVLAGPSWHQQILADRTQGPFSGHSQIDYLVAGEAAGVVTSWLGIGPSWFCREPAFSIDRRLYDARLAGDQGHPGTPPGPPELWEHQWLAWQIEDQRGLSSTFLNAGPAGHFTVQANAGAAVLERVPARNVYRQLAMLLADGKSRLR</sequence>
<dbReference type="RefSeq" id="WP_183509987.1">
    <property type="nucleotide sequence ID" value="NZ_BAABGK010000023.1"/>
</dbReference>
<gene>
    <name evidence="2" type="ORF">E9229_000821</name>
</gene>
<reference evidence="2 3" key="1">
    <citation type="submission" date="2020-08" db="EMBL/GenBank/DDBJ databases">
        <title>Sequencing the genomes of 1000 actinobacteria strains.</title>
        <authorList>
            <person name="Klenk H.-P."/>
        </authorList>
    </citation>
    <scope>NUCLEOTIDE SEQUENCE [LARGE SCALE GENOMIC DNA]</scope>
    <source>
        <strain evidence="2 3">DSM 22826</strain>
    </source>
</reference>
<protein>
    <submittedName>
        <fullName evidence="2">Uncharacterized protein</fullName>
    </submittedName>
</protein>
<feature type="region of interest" description="Disordered" evidence="1">
    <location>
        <begin position="1"/>
        <end position="23"/>
    </location>
</feature>
<dbReference type="EMBL" id="JACHVS010000001">
    <property type="protein sequence ID" value="MBB2994630.1"/>
    <property type="molecule type" value="Genomic_DNA"/>
</dbReference>